<feature type="region of interest" description="Disordered" evidence="1">
    <location>
        <begin position="325"/>
        <end position="358"/>
    </location>
</feature>
<comment type="caution">
    <text evidence="2">The sequence shown here is derived from an EMBL/GenBank/DDBJ whole genome shotgun (WGS) entry which is preliminary data.</text>
</comment>
<feature type="compositionally biased region" description="Basic residues" evidence="1">
    <location>
        <begin position="217"/>
        <end position="228"/>
    </location>
</feature>
<dbReference type="OrthoDB" id="438224at2759"/>
<reference evidence="2" key="1">
    <citation type="submission" date="2021-02" db="EMBL/GenBank/DDBJ databases">
        <authorList>
            <person name="Dougan E. K."/>
            <person name="Rhodes N."/>
            <person name="Thang M."/>
            <person name="Chan C."/>
        </authorList>
    </citation>
    <scope>NUCLEOTIDE SEQUENCE</scope>
</reference>
<evidence type="ECO:0000313" key="3">
    <source>
        <dbReference type="Proteomes" id="UP000601435"/>
    </source>
</evidence>
<feature type="compositionally biased region" description="Basic and acidic residues" evidence="1">
    <location>
        <begin position="264"/>
        <end position="273"/>
    </location>
</feature>
<feature type="region of interest" description="Disordered" evidence="1">
    <location>
        <begin position="205"/>
        <end position="248"/>
    </location>
</feature>
<proteinExistence type="predicted"/>
<protein>
    <submittedName>
        <fullName evidence="2">Svop protein</fullName>
    </submittedName>
</protein>
<feature type="compositionally biased region" description="Polar residues" evidence="1">
    <location>
        <begin position="349"/>
        <end position="358"/>
    </location>
</feature>
<feature type="region of interest" description="Disordered" evidence="1">
    <location>
        <begin position="264"/>
        <end position="304"/>
    </location>
</feature>
<sequence length="458" mass="50895">MVGLRRSIESPRFRFSSAVCDSRAQLWETKHDEAQRSARKHSLGRVAALVSAKLNRPVAERHLPEPWQFGTDEIVPFPRLPAGPSLAQREESFSAQSCRRQVRDVLLTSWQEAYEKSVELSLHDTLEARRLAYAENAWRALAQPYHVRLEGPLREEANCLPMEGIAESNAEGTADDATLGAGMSTIQVEESLQEDLRPVPVSRLEAALPPAPVPRRAQAKGRWPLRRKTSLEEPQAPSPNPGVLGFASKEDAERSMRAWLRLEQGDREPDQGDGHAQNGVGEGDVRAVTGGGPNTRLLQPLPKQQARTSFASAVSSIESALHDEVAARDSADSAQSGSTSADLEASESLEVNSSDMELRQQTPYTDLETEEVFREIQKREQEHPPQQPHLSQIGHRQHWLDLIEHRVLQQVVVSELIAEPGGHAVRARRGGRGQVTSHPGRISATRWRSKEALSRWRL</sequence>
<feature type="compositionally biased region" description="Polar residues" evidence="1">
    <location>
        <begin position="332"/>
        <end position="341"/>
    </location>
</feature>
<accession>A0A812YHV3</accession>
<dbReference type="Proteomes" id="UP000601435">
    <property type="component" value="Unassembled WGS sequence"/>
</dbReference>
<name>A0A812YHV3_9DINO</name>
<evidence type="ECO:0000256" key="1">
    <source>
        <dbReference type="SAM" id="MobiDB-lite"/>
    </source>
</evidence>
<organism evidence="2 3">
    <name type="scientific">Symbiodinium necroappetens</name>
    <dbReference type="NCBI Taxonomy" id="1628268"/>
    <lineage>
        <taxon>Eukaryota</taxon>
        <taxon>Sar</taxon>
        <taxon>Alveolata</taxon>
        <taxon>Dinophyceae</taxon>
        <taxon>Suessiales</taxon>
        <taxon>Symbiodiniaceae</taxon>
        <taxon>Symbiodinium</taxon>
    </lineage>
</organism>
<gene>
    <name evidence="2" type="primary">svop</name>
    <name evidence="2" type="ORF">SNEC2469_LOCUS22550</name>
</gene>
<dbReference type="EMBL" id="CAJNJA010041075">
    <property type="protein sequence ID" value="CAE7771694.1"/>
    <property type="molecule type" value="Genomic_DNA"/>
</dbReference>
<feature type="region of interest" description="Disordered" evidence="1">
    <location>
        <begin position="423"/>
        <end position="446"/>
    </location>
</feature>
<evidence type="ECO:0000313" key="2">
    <source>
        <dbReference type="EMBL" id="CAE7771694.1"/>
    </source>
</evidence>
<dbReference type="AlphaFoldDB" id="A0A812YHV3"/>
<keyword evidence="3" id="KW-1185">Reference proteome</keyword>